<evidence type="ECO:0000313" key="4">
    <source>
        <dbReference type="Proteomes" id="UP000664417"/>
    </source>
</evidence>
<name>A0A8J7QD81_9BACT</name>
<feature type="transmembrane region" description="Helical" evidence="1">
    <location>
        <begin position="223"/>
        <end position="247"/>
    </location>
</feature>
<dbReference type="CDD" id="cd00038">
    <property type="entry name" value="CAP_ED"/>
    <property type="match status" value="1"/>
</dbReference>
<dbReference type="SMART" id="SM00100">
    <property type="entry name" value="cNMP"/>
    <property type="match status" value="1"/>
</dbReference>
<dbReference type="Gene3D" id="2.60.120.10">
    <property type="entry name" value="Jelly Rolls"/>
    <property type="match status" value="1"/>
</dbReference>
<keyword evidence="4" id="KW-1185">Reference proteome</keyword>
<dbReference type="PROSITE" id="PS50042">
    <property type="entry name" value="CNMP_BINDING_3"/>
    <property type="match status" value="1"/>
</dbReference>
<feature type="transmembrane region" description="Helical" evidence="1">
    <location>
        <begin position="187"/>
        <end position="211"/>
    </location>
</feature>
<proteinExistence type="predicted"/>
<reference evidence="3" key="1">
    <citation type="submission" date="2021-03" db="EMBL/GenBank/DDBJ databases">
        <authorList>
            <person name="Wang G."/>
        </authorList>
    </citation>
    <scope>NUCLEOTIDE SEQUENCE</scope>
    <source>
        <strain evidence="3">KCTC 12899</strain>
    </source>
</reference>
<comment type="caution">
    <text evidence="3">The sequence shown here is derived from an EMBL/GenBank/DDBJ whole genome shotgun (WGS) entry which is preliminary data.</text>
</comment>
<dbReference type="InterPro" id="IPR018490">
    <property type="entry name" value="cNMP-bd_dom_sf"/>
</dbReference>
<feature type="transmembrane region" description="Helical" evidence="1">
    <location>
        <begin position="339"/>
        <end position="358"/>
    </location>
</feature>
<dbReference type="SUPFAM" id="SSF51206">
    <property type="entry name" value="cAMP-binding domain-like"/>
    <property type="match status" value="1"/>
</dbReference>
<sequence length="360" mass="39899">MKSELVQVERLRCFEWARDFSDDELRLLLPAMHGEAYAPGEVLAREGEHTMELLLIERGSVSISKGIGGDTEAPYVLTEIVAPATLGELAFLDRAPRTATIRALDAVHLVRLDRPEFDALAIPPALCDKLTARLGLNVIRHIRLADSRLIEQVESRRRFGHFVVIALLLVMGQNYLTAYLHKISSVLPAYVISVVALAAATIACVMMMHLVRRPLQFFGLTTAGWLPAAREGLLIAFVLLGAFQFLFPGRLAVVFSEFVLTWTGCAYFVSAFLQEFTFRGVYQTALQEFYEDAKGTWAVPLTAMAFAGAHVIHNARLTLATFVISFVLGWLYIRHRNLVGVTLLHFVMGIMAVALGILDA</sequence>
<keyword evidence="1" id="KW-0472">Membrane</keyword>
<protein>
    <submittedName>
        <fullName evidence="3">Cyclic nucleotide-binding domain-containing protein</fullName>
    </submittedName>
</protein>
<evidence type="ECO:0000256" key="1">
    <source>
        <dbReference type="SAM" id="Phobius"/>
    </source>
</evidence>
<organism evidence="3 4">
    <name type="scientific">Acanthopleuribacter pedis</name>
    <dbReference type="NCBI Taxonomy" id="442870"/>
    <lineage>
        <taxon>Bacteria</taxon>
        <taxon>Pseudomonadati</taxon>
        <taxon>Acidobacteriota</taxon>
        <taxon>Holophagae</taxon>
        <taxon>Acanthopleuribacterales</taxon>
        <taxon>Acanthopleuribacteraceae</taxon>
        <taxon>Acanthopleuribacter</taxon>
    </lineage>
</organism>
<gene>
    <name evidence="3" type="ORF">J3U88_03190</name>
</gene>
<dbReference type="EMBL" id="JAFREP010000002">
    <property type="protein sequence ID" value="MBO1317450.1"/>
    <property type="molecule type" value="Genomic_DNA"/>
</dbReference>
<feature type="transmembrane region" description="Helical" evidence="1">
    <location>
        <begin position="314"/>
        <end position="333"/>
    </location>
</feature>
<evidence type="ECO:0000313" key="3">
    <source>
        <dbReference type="EMBL" id="MBO1317450.1"/>
    </source>
</evidence>
<dbReference type="GO" id="GO:0004175">
    <property type="term" value="F:endopeptidase activity"/>
    <property type="evidence" value="ECO:0007669"/>
    <property type="project" value="UniProtKB-ARBA"/>
</dbReference>
<dbReference type="InterPro" id="IPR000595">
    <property type="entry name" value="cNMP-bd_dom"/>
</dbReference>
<dbReference type="GO" id="GO:0080120">
    <property type="term" value="P:CAAX-box protein maturation"/>
    <property type="evidence" value="ECO:0007669"/>
    <property type="project" value="UniProtKB-ARBA"/>
</dbReference>
<keyword evidence="1" id="KW-0812">Transmembrane</keyword>
<dbReference type="Pfam" id="PF00027">
    <property type="entry name" value="cNMP_binding"/>
    <property type="match status" value="1"/>
</dbReference>
<feature type="domain" description="Cyclic nucleotide-binding" evidence="2">
    <location>
        <begin position="16"/>
        <end position="120"/>
    </location>
</feature>
<keyword evidence="1" id="KW-1133">Transmembrane helix</keyword>
<dbReference type="InterPro" id="IPR003675">
    <property type="entry name" value="Rce1/LyrA-like_dom"/>
</dbReference>
<dbReference type="AlphaFoldDB" id="A0A8J7QD81"/>
<feature type="transmembrane region" description="Helical" evidence="1">
    <location>
        <begin position="159"/>
        <end position="181"/>
    </location>
</feature>
<dbReference type="RefSeq" id="WP_207856686.1">
    <property type="nucleotide sequence ID" value="NZ_JAFREP010000002.1"/>
</dbReference>
<accession>A0A8J7QD81</accession>
<evidence type="ECO:0000259" key="2">
    <source>
        <dbReference type="PROSITE" id="PS50042"/>
    </source>
</evidence>
<dbReference type="Pfam" id="PF02517">
    <property type="entry name" value="Rce1-like"/>
    <property type="match status" value="1"/>
</dbReference>
<dbReference type="Proteomes" id="UP000664417">
    <property type="component" value="Unassembled WGS sequence"/>
</dbReference>
<dbReference type="InterPro" id="IPR014710">
    <property type="entry name" value="RmlC-like_jellyroll"/>
</dbReference>